<dbReference type="Pfam" id="PF02931">
    <property type="entry name" value="Neur_chan_LBD"/>
    <property type="match status" value="1"/>
</dbReference>
<evidence type="ECO:0000259" key="2">
    <source>
        <dbReference type="Pfam" id="PF02931"/>
    </source>
</evidence>
<dbReference type="InterPro" id="IPR036734">
    <property type="entry name" value="Neur_chan_lig-bd_sf"/>
</dbReference>
<dbReference type="InterPro" id="IPR006201">
    <property type="entry name" value="Neur_channel"/>
</dbReference>
<reference evidence="3" key="1">
    <citation type="journal article" date="2023" name="Mol. Biol. Evol.">
        <title>Third-Generation Sequencing Reveals the Adaptive Role of the Epigenome in Three Deep-Sea Polychaetes.</title>
        <authorList>
            <person name="Perez M."/>
            <person name="Aroh O."/>
            <person name="Sun Y."/>
            <person name="Lan Y."/>
            <person name="Juniper S.K."/>
            <person name="Young C.R."/>
            <person name="Angers B."/>
            <person name="Qian P.Y."/>
        </authorList>
    </citation>
    <scope>NUCLEOTIDE SEQUENCE</scope>
    <source>
        <strain evidence="3">R07B-5</strain>
    </source>
</reference>
<gene>
    <name evidence="3" type="ORF">NP493_1128g00008</name>
</gene>
<comment type="caution">
    <text evidence="3">The sequence shown here is derived from an EMBL/GenBank/DDBJ whole genome shotgun (WGS) entry which is preliminary data.</text>
</comment>
<keyword evidence="1" id="KW-0732">Signal</keyword>
<evidence type="ECO:0000313" key="4">
    <source>
        <dbReference type="Proteomes" id="UP001209878"/>
    </source>
</evidence>
<proteinExistence type="predicted"/>
<dbReference type="GO" id="GO:0016020">
    <property type="term" value="C:membrane"/>
    <property type="evidence" value="ECO:0007669"/>
    <property type="project" value="InterPro"/>
</dbReference>
<feature type="chain" id="PRO_5041955049" description="Neurotransmitter-gated ion-channel ligand-binding domain-containing protein" evidence="1">
    <location>
        <begin position="32"/>
        <end position="172"/>
    </location>
</feature>
<evidence type="ECO:0000256" key="1">
    <source>
        <dbReference type="SAM" id="SignalP"/>
    </source>
</evidence>
<dbReference type="Gene3D" id="2.70.170.10">
    <property type="entry name" value="Neurotransmitter-gated ion-channel ligand-binding domain"/>
    <property type="match status" value="1"/>
</dbReference>
<name>A0AAD9KI04_RIDPI</name>
<protein>
    <recommendedName>
        <fullName evidence="2">Neurotransmitter-gated ion-channel ligand-binding domain-containing protein</fullName>
    </recommendedName>
</protein>
<keyword evidence="4" id="KW-1185">Reference proteome</keyword>
<sequence length="172" mass="19196">MDATLQIGFRQGSCFLLSGLLLLGAVAPLSASYESMISAADSGEILRNVLNKSDPGVRPHVDGPPVVVRCSISIVSFGPFSEVNMEYRLNINLRQVWVDPRLSFRRISDNDHVIVSVKDTELVWKPDLFFPNEKAAAFHHVTVPNKLMRVYHNGTVVYSTRHSERSVLMKST</sequence>
<dbReference type="GO" id="GO:0005230">
    <property type="term" value="F:extracellular ligand-gated monoatomic ion channel activity"/>
    <property type="evidence" value="ECO:0007669"/>
    <property type="project" value="InterPro"/>
</dbReference>
<dbReference type="AlphaFoldDB" id="A0AAD9KI04"/>
<feature type="domain" description="Neurotransmitter-gated ion-channel ligand-binding" evidence="2">
    <location>
        <begin position="44"/>
        <end position="162"/>
    </location>
</feature>
<feature type="signal peptide" evidence="1">
    <location>
        <begin position="1"/>
        <end position="31"/>
    </location>
</feature>
<accession>A0AAD9KI04</accession>
<dbReference type="Proteomes" id="UP001209878">
    <property type="component" value="Unassembled WGS sequence"/>
</dbReference>
<dbReference type="SUPFAM" id="SSF63712">
    <property type="entry name" value="Nicotinic receptor ligand binding domain-like"/>
    <property type="match status" value="1"/>
</dbReference>
<dbReference type="EMBL" id="JAODUO010001127">
    <property type="protein sequence ID" value="KAK2170893.1"/>
    <property type="molecule type" value="Genomic_DNA"/>
</dbReference>
<dbReference type="InterPro" id="IPR006202">
    <property type="entry name" value="Neur_chan_lig-bd"/>
</dbReference>
<dbReference type="GO" id="GO:0004888">
    <property type="term" value="F:transmembrane signaling receptor activity"/>
    <property type="evidence" value="ECO:0007669"/>
    <property type="project" value="InterPro"/>
</dbReference>
<evidence type="ECO:0000313" key="3">
    <source>
        <dbReference type="EMBL" id="KAK2170893.1"/>
    </source>
</evidence>
<dbReference type="PANTHER" id="PTHR18945">
    <property type="entry name" value="NEUROTRANSMITTER GATED ION CHANNEL"/>
    <property type="match status" value="1"/>
</dbReference>
<organism evidence="3 4">
    <name type="scientific">Ridgeia piscesae</name>
    <name type="common">Tubeworm</name>
    <dbReference type="NCBI Taxonomy" id="27915"/>
    <lineage>
        <taxon>Eukaryota</taxon>
        <taxon>Metazoa</taxon>
        <taxon>Spiralia</taxon>
        <taxon>Lophotrochozoa</taxon>
        <taxon>Annelida</taxon>
        <taxon>Polychaeta</taxon>
        <taxon>Sedentaria</taxon>
        <taxon>Canalipalpata</taxon>
        <taxon>Sabellida</taxon>
        <taxon>Siboglinidae</taxon>
        <taxon>Ridgeia</taxon>
    </lineage>
</organism>